<dbReference type="KEGG" id="sjp:SJA_C2-05860"/>
<name>D4Z791_SPHIU</name>
<sequence>MLSGPVPPVLNLLPARRIAPAPLRVRKMVGAGSFATALNIMDFHGHEKGGGMAAPADRVPPPPRGGIGAGSARPSGSKCLNLTGIILSWSQAAPRQCRAVPAAGGCDPVSCGTMHEIPQRT</sequence>
<dbReference type="EMBL" id="AP010804">
    <property type="protein sequence ID" value="BAI98949.1"/>
    <property type="molecule type" value="Genomic_DNA"/>
</dbReference>
<dbReference type="AlphaFoldDB" id="D4Z791"/>
<evidence type="ECO:0000313" key="3">
    <source>
        <dbReference type="Proteomes" id="UP000007753"/>
    </source>
</evidence>
<evidence type="ECO:0000256" key="1">
    <source>
        <dbReference type="SAM" id="MobiDB-lite"/>
    </source>
</evidence>
<evidence type="ECO:0000313" key="2">
    <source>
        <dbReference type="EMBL" id="BAI98949.1"/>
    </source>
</evidence>
<accession>D4Z791</accession>
<protein>
    <submittedName>
        <fullName evidence="2">Uncharacterized protein</fullName>
    </submittedName>
</protein>
<dbReference type="STRING" id="452662.SJA_C2-05860"/>
<dbReference type="Proteomes" id="UP000007753">
    <property type="component" value="Chromosome 2"/>
</dbReference>
<feature type="region of interest" description="Disordered" evidence="1">
    <location>
        <begin position="49"/>
        <end position="75"/>
    </location>
</feature>
<keyword evidence="3" id="KW-1185">Reference proteome</keyword>
<organism evidence="2 3">
    <name type="scientific">Sphingobium indicum (strain DSM 16413 / CCM 7287 / MTCC 6362 / UT26 / NBRC 101211 / UT26S)</name>
    <name type="common">Sphingobium japonicum</name>
    <dbReference type="NCBI Taxonomy" id="452662"/>
    <lineage>
        <taxon>Bacteria</taxon>
        <taxon>Pseudomonadati</taxon>
        <taxon>Pseudomonadota</taxon>
        <taxon>Alphaproteobacteria</taxon>
        <taxon>Sphingomonadales</taxon>
        <taxon>Sphingomonadaceae</taxon>
        <taxon>Sphingobium</taxon>
    </lineage>
</organism>
<reference evidence="2 3" key="1">
    <citation type="journal article" date="2010" name="J. Bacteriol.">
        <title>Complete genome sequence of the representative gamma-hexachlorocyclohexane-degrading bacterium Sphingobium japonicum UT26.</title>
        <authorList>
            <person name="Nagata Y."/>
            <person name="Ohtsubo Y."/>
            <person name="Endo R."/>
            <person name="Ichikawa N."/>
            <person name="Ankai A."/>
            <person name="Oguchi A."/>
            <person name="Fukui S."/>
            <person name="Fujita N."/>
            <person name="Tsuda M."/>
        </authorList>
    </citation>
    <scope>NUCLEOTIDE SEQUENCE [LARGE SCALE GENOMIC DNA]</scope>
    <source>
        <strain evidence="3">DSM 16413 / CCM 7287 / MTCC 6362 / UT26 / NBRC 101211 / UT26S</strain>
    </source>
</reference>
<dbReference type="HOGENOM" id="CLU_2036553_0_0_5"/>
<gene>
    <name evidence="2" type="ordered locus">SJA_C2-05860</name>
</gene>
<proteinExistence type="predicted"/>